<sequence>MSTRSDSQEEISGQVDRPPRFSIALVNYKSLEMTSICLDLLQKAVDVSEIPVWVVDNDSNDASLEYLRSIDWIKLIERKPPGEEVGFLAHGRALDMILEKVSTEYLLLLHTDTFIYDPAIIDIMLEKFSADDRVAAVGCMEPVLRKLPHTVWRTATRGTKYYFRRLKMALGLKTRPPTLYYEVYFKSFCALWNVNIIKSHGMSFSMGEKIPGYEMQDELPRLGYRFVRIAPREMFRYLDHIDKGTASAKDGIRLKRGKIRKYQNIVGKNLANR</sequence>
<dbReference type="Pfam" id="PF00535">
    <property type="entry name" value="Glycos_transf_2"/>
    <property type="match status" value="1"/>
</dbReference>
<keyword evidence="2" id="KW-0808">Transferase</keyword>
<protein>
    <submittedName>
        <fullName evidence="2">Glycosyl transferase family 2</fullName>
    </submittedName>
</protein>
<dbReference type="InterPro" id="IPR001173">
    <property type="entry name" value="Glyco_trans_2-like"/>
</dbReference>
<name>A0A011PTN5_ACCRE</name>
<keyword evidence="3" id="KW-1185">Reference proteome</keyword>
<reference evidence="2" key="1">
    <citation type="submission" date="2014-02" db="EMBL/GenBank/DDBJ databases">
        <title>Expanding our view of genomic diversity in Candidatus Accumulibacter clades.</title>
        <authorList>
            <person name="Skennerton C.T."/>
            <person name="Barr J.J."/>
            <person name="Slater F.R."/>
            <person name="Bond P.L."/>
            <person name="Tyson G.W."/>
        </authorList>
    </citation>
    <scope>NUCLEOTIDE SEQUENCE [LARGE SCALE GENOMIC DNA]</scope>
</reference>
<dbReference type="STRING" id="1454004.AW11_00624"/>
<comment type="caution">
    <text evidence="2">The sequence shown here is derived from an EMBL/GenBank/DDBJ whole genome shotgun (WGS) entry which is preliminary data.</text>
</comment>
<dbReference type="EMBL" id="JEMY01000004">
    <property type="protein sequence ID" value="EXI90766.1"/>
    <property type="molecule type" value="Genomic_DNA"/>
</dbReference>
<accession>A0A011PTN5</accession>
<dbReference type="AlphaFoldDB" id="A0A011PTN5"/>
<dbReference type="SUPFAM" id="SSF53448">
    <property type="entry name" value="Nucleotide-diphospho-sugar transferases"/>
    <property type="match status" value="1"/>
</dbReference>
<evidence type="ECO:0000259" key="1">
    <source>
        <dbReference type="Pfam" id="PF00535"/>
    </source>
</evidence>
<organism evidence="2 3">
    <name type="scientific">Accumulibacter regalis</name>
    <dbReference type="NCBI Taxonomy" id="522306"/>
    <lineage>
        <taxon>Bacteria</taxon>
        <taxon>Pseudomonadati</taxon>
        <taxon>Pseudomonadota</taxon>
        <taxon>Betaproteobacteria</taxon>
        <taxon>Candidatus Accumulibacter</taxon>
    </lineage>
</organism>
<proteinExistence type="predicted"/>
<dbReference type="GO" id="GO:0016740">
    <property type="term" value="F:transferase activity"/>
    <property type="evidence" value="ECO:0007669"/>
    <property type="project" value="UniProtKB-KW"/>
</dbReference>
<feature type="domain" description="Glycosyltransferase 2-like" evidence="1">
    <location>
        <begin position="22"/>
        <end position="173"/>
    </location>
</feature>
<dbReference type="Gene3D" id="3.90.550.10">
    <property type="entry name" value="Spore Coat Polysaccharide Biosynthesis Protein SpsA, Chain A"/>
    <property type="match status" value="1"/>
</dbReference>
<dbReference type="Proteomes" id="UP000022141">
    <property type="component" value="Unassembled WGS sequence"/>
</dbReference>
<gene>
    <name evidence="2" type="ORF">AW11_00624</name>
</gene>
<dbReference type="InterPro" id="IPR029044">
    <property type="entry name" value="Nucleotide-diphossugar_trans"/>
</dbReference>
<dbReference type="eggNOG" id="COG1216">
    <property type="taxonomic scope" value="Bacteria"/>
</dbReference>
<evidence type="ECO:0000313" key="2">
    <source>
        <dbReference type="EMBL" id="EXI90766.1"/>
    </source>
</evidence>
<evidence type="ECO:0000313" key="3">
    <source>
        <dbReference type="Proteomes" id="UP000022141"/>
    </source>
</evidence>
<dbReference type="PATRIC" id="fig|1454004.3.peg.647"/>